<evidence type="ECO:0000256" key="3">
    <source>
        <dbReference type="ARBA" id="ARBA00012438"/>
    </source>
</evidence>
<dbReference type="GO" id="GO:0000155">
    <property type="term" value="F:phosphorelay sensor kinase activity"/>
    <property type="evidence" value="ECO:0007669"/>
    <property type="project" value="InterPro"/>
</dbReference>
<name>A0A829R5X9_LISGR</name>
<dbReference type="Proteomes" id="UP000019251">
    <property type="component" value="Unassembled WGS sequence"/>
</dbReference>
<dbReference type="GO" id="GO:0005886">
    <property type="term" value="C:plasma membrane"/>
    <property type="evidence" value="ECO:0007669"/>
    <property type="project" value="UniProtKB-SubCell"/>
</dbReference>
<evidence type="ECO:0000256" key="10">
    <source>
        <dbReference type="ARBA" id="ARBA00022840"/>
    </source>
</evidence>
<protein>
    <recommendedName>
        <fullName evidence="3">histidine kinase</fullName>
        <ecNumber evidence="3">2.7.13.3</ecNumber>
    </recommendedName>
</protein>
<gene>
    <name evidence="17" type="ORF">LMUR_07024</name>
</gene>
<dbReference type="SUPFAM" id="SSF103190">
    <property type="entry name" value="Sensory domain-like"/>
    <property type="match status" value="1"/>
</dbReference>
<evidence type="ECO:0000256" key="1">
    <source>
        <dbReference type="ARBA" id="ARBA00000085"/>
    </source>
</evidence>
<dbReference type="Pfam" id="PF00512">
    <property type="entry name" value="HisKA"/>
    <property type="match status" value="1"/>
</dbReference>
<dbReference type="InterPro" id="IPR004358">
    <property type="entry name" value="Sig_transdc_His_kin-like_C"/>
</dbReference>
<reference evidence="17 18" key="1">
    <citation type="submission" date="2012-12" db="EMBL/GenBank/DDBJ databases">
        <title>Novel taxa of Listeriaceae from agricultural environments in the United States.</title>
        <authorList>
            <person name="den Bakker H.C."/>
            <person name="Allred A."/>
            <person name="Warchocki S."/>
            <person name="Wright E.M."/>
            <person name="Burrell A."/>
            <person name="Nightingale K.K."/>
            <person name="Kephart D."/>
            <person name="Wiedmann M."/>
        </authorList>
    </citation>
    <scope>NUCLEOTIDE SEQUENCE [LARGE SCALE GENOMIC DNA]</scope>
    <source>
        <strain evidence="17 18">FSL F6-1183</strain>
    </source>
</reference>
<organism evidence="17 18">
    <name type="scientific">Listeria grayi FSL F6-1183</name>
    <dbReference type="NCBI Taxonomy" id="1265827"/>
    <lineage>
        <taxon>Bacteria</taxon>
        <taxon>Bacillati</taxon>
        <taxon>Bacillota</taxon>
        <taxon>Bacilli</taxon>
        <taxon>Bacillales</taxon>
        <taxon>Listeriaceae</taxon>
        <taxon>Listeria</taxon>
    </lineage>
</organism>
<dbReference type="PROSITE" id="PS50885">
    <property type="entry name" value="HAMP"/>
    <property type="match status" value="1"/>
</dbReference>
<feature type="transmembrane region" description="Helical" evidence="14">
    <location>
        <begin position="12"/>
        <end position="31"/>
    </location>
</feature>
<keyword evidence="8" id="KW-0547">Nucleotide-binding</keyword>
<dbReference type="GO" id="GO:0005524">
    <property type="term" value="F:ATP binding"/>
    <property type="evidence" value="ECO:0007669"/>
    <property type="project" value="UniProtKB-KW"/>
</dbReference>
<dbReference type="Gene3D" id="1.10.287.130">
    <property type="match status" value="1"/>
</dbReference>
<dbReference type="InterPro" id="IPR036890">
    <property type="entry name" value="HATPase_C_sf"/>
</dbReference>
<keyword evidence="12" id="KW-0902">Two-component regulatory system</keyword>
<dbReference type="Pfam" id="PF02518">
    <property type="entry name" value="HATPase_c"/>
    <property type="match status" value="1"/>
</dbReference>
<dbReference type="CDD" id="cd00082">
    <property type="entry name" value="HisKA"/>
    <property type="match status" value="1"/>
</dbReference>
<feature type="transmembrane region" description="Helical" evidence="14">
    <location>
        <begin position="174"/>
        <end position="193"/>
    </location>
</feature>
<evidence type="ECO:0000256" key="7">
    <source>
        <dbReference type="ARBA" id="ARBA00022692"/>
    </source>
</evidence>
<keyword evidence="7 14" id="KW-0812">Transmembrane</keyword>
<proteinExistence type="predicted"/>
<dbReference type="Gene3D" id="3.30.565.10">
    <property type="entry name" value="Histidine kinase-like ATPase, C-terminal domain"/>
    <property type="match status" value="1"/>
</dbReference>
<feature type="domain" description="HAMP" evidence="16">
    <location>
        <begin position="194"/>
        <end position="246"/>
    </location>
</feature>
<dbReference type="SMART" id="SM00304">
    <property type="entry name" value="HAMP"/>
    <property type="match status" value="1"/>
</dbReference>
<keyword evidence="13 14" id="KW-0472">Membrane</keyword>
<dbReference type="AlphaFoldDB" id="A0A829R5X9"/>
<dbReference type="SUPFAM" id="SSF47384">
    <property type="entry name" value="Homodimeric domain of signal transducing histidine kinase"/>
    <property type="match status" value="1"/>
</dbReference>
<evidence type="ECO:0000256" key="12">
    <source>
        <dbReference type="ARBA" id="ARBA00023012"/>
    </source>
</evidence>
<dbReference type="GO" id="GO:0016036">
    <property type="term" value="P:cellular response to phosphate starvation"/>
    <property type="evidence" value="ECO:0007669"/>
    <property type="project" value="TreeGrafter"/>
</dbReference>
<dbReference type="PRINTS" id="PR00344">
    <property type="entry name" value="BCTRLSENSOR"/>
</dbReference>
<keyword evidence="5" id="KW-0597">Phosphoprotein</keyword>
<evidence type="ECO:0000256" key="8">
    <source>
        <dbReference type="ARBA" id="ARBA00022741"/>
    </source>
</evidence>
<accession>A0A829R5X9</accession>
<dbReference type="InterPro" id="IPR035965">
    <property type="entry name" value="PAS-like_dom_sf"/>
</dbReference>
<evidence type="ECO:0000259" key="16">
    <source>
        <dbReference type="PROSITE" id="PS50885"/>
    </source>
</evidence>
<evidence type="ECO:0000256" key="13">
    <source>
        <dbReference type="ARBA" id="ARBA00023136"/>
    </source>
</evidence>
<comment type="catalytic activity">
    <reaction evidence="1">
        <text>ATP + protein L-histidine = ADP + protein N-phospho-L-histidine.</text>
        <dbReference type="EC" id="2.7.13.3"/>
    </reaction>
</comment>
<evidence type="ECO:0000256" key="4">
    <source>
        <dbReference type="ARBA" id="ARBA00022475"/>
    </source>
</evidence>
<dbReference type="CDD" id="cd06225">
    <property type="entry name" value="HAMP"/>
    <property type="match status" value="1"/>
</dbReference>
<dbReference type="InterPro" id="IPR003660">
    <property type="entry name" value="HAMP_dom"/>
</dbReference>
<dbReference type="Pfam" id="PF00672">
    <property type="entry name" value="HAMP"/>
    <property type="match status" value="1"/>
</dbReference>
<dbReference type="RefSeq" id="WP_036105639.1">
    <property type="nucleotide sequence ID" value="NZ_AODG01000008.1"/>
</dbReference>
<dbReference type="SUPFAM" id="SSF55785">
    <property type="entry name" value="PYP-like sensor domain (PAS domain)"/>
    <property type="match status" value="1"/>
</dbReference>
<dbReference type="Gene3D" id="3.30.450.20">
    <property type="entry name" value="PAS domain"/>
    <property type="match status" value="2"/>
</dbReference>
<dbReference type="EMBL" id="AODG01000008">
    <property type="protein sequence ID" value="EUJ28295.1"/>
    <property type="molecule type" value="Genomic_DNA"/>
</dbReference>
<evidence type="ECO:0000313" key="18">
    <source>
        <dbReference type="Proteomes" id="UP000019251"/>
    </source>
</evidence>
<dbReference type="Gene3D" id="6.10.340.10">
    <property type="match status" value="1"/>
</dbReference>
<dbReference type="PROSITE" id="PS50109">
    <property type="entry name" value="HIS_KIN"/>
    <property type="match status" value="1"/>
</dbReference>
<feature type="domain" description="Histidine kinase" evidence="15">
    <location>
        <begin position="373"/>
        <end position="591"/>
    </location>
</feature>
<evidence type="ECO:0000256" key="9">
    <source>
        <dbReference type="ARBA" id="ARBA00022777"/>
    </source>
</evidence>
<evidence type="ECO:0000313" key="17">
    <source>
        <dbReference type="EMBL" id="EUJ28295.1"/>
    </source>
</evidence>
<evidence type="ECO:0000256" key="5">
    <source>
        <dbReference type="ARBA" id="ARBA00022553"/>
    </source>
</evidence>
<dbReference type="FunFam" id="1.10.287.130:FF:000008">
    <property type="entry name" value="Two-component sensor histidine kinase"/>
    <property type="match status" value="1"/>
</dbReference>
<dbReference type="SMART" id="SM00388">
    <property type="entry name" value="HisKA"/>
    <property type="match status" value="1"/>
</dbReference>
<dbReference type="InterPro" id="IPR005467">
    <property type="entry name" value="His_kinase_dom"/>
</dbReference>
<sequence>MKKLWMKIGVSFISLFFIVIVCIGFVSGEFIRTTYIENKEKELQDDARILIESSRLEDSTDLQGDGAALQKQLMPFNKKVDARITVINKNGKVLADTKKDPAKLENHANRPEVRAILKSGEDLGVATHRSHTLGYGMLYVAVPILHNDQITGVVRVSVSLDSVEKAVFQLWENLAIVFGVAIIIIALISLWIARRVTKPVQEIIEVSENLAQHRYNSRIRGRASGELQDLAISVNALAESLESQMQAIKQNEQRLTAVLQNLVSGVMLINNDKMVIMTNKMMYELLDTPSIAGKYYYEVIKSFALTQLVEAAIQTKSLQREEITLYFPKEMTLDANVSPILTDQGEITGLILLLHDITQIKHLENVRTEFVTNVSHELKTPVTALKGFAETLLDGAMYDEALLKKFLGIMKDESDRLHRLILDILALSRIEQHALPINQEVVDIYQTITEAAQTVTESAKQKNIDLVLPHAAKPLPIETDNDKLKQIIINLVSNAVAYTPENGTVKVDVEESTHEVLFTVADNGIGIPAKEIERVFERFYRVDKARSRHSGGTGLGLSIVKHLTEQLGGRIEVASVEGEGTTFSIHLPKTK</sequence>
<dbReference type="SUPFAM" id="SSF158472">
    <property type="entry name" value="HAMP domain-like"/>
    <property type="match status" value="1"/>
</dbReference>
<keyword evidence="6" id="KW-0808">Transferase</keyword>
<dbReference type="PANTHER" id="PTHR45453">
    <property type="entry name" value="PHOSPHATE REGULON SENSOR PROTEIN PHOR"/>
    <property type="match status" value="1"/>
</dbReference>
<dbReference type="GO" id="GO:0004721">
    <property type="term" value="F:phosphoprotein phosphatase activity"/>
    <property type="evidence" value="ECO:0007669"/>
    <property type="project" value="TreeGrafter"/>
</dbReference>
<dbReference type="PANTHER" id="PTHR45453:SF1">
    <property type="entry name" value="PHOSPHATE REGULON SENSOR PROTEIN PHOR"/>
    <property type="match status" value="1"/>
</dbReference>
<evidence type="ECO:0000259" key="15">
    <source>
        <dbReference type="PROSITE" id="PS50109"/>
    </source>
</evidence>
<dbReference type="CDD" id="cd00075">
    <property type="entry name" value="HATPase"/>
    <property type="match status" value="1"/>
</dbReference>
<keyword evidence="9 17" id="KW-0418">Kinase</keyword>
<dbReference type="SUPFAM" id="SSF55874">
    <property type="entry name" value="ATPase domain of HSP90 chaperone/DNA topoisomerase II/histidine kinase"/>
    <property type="match status" value="1"/>
</dbReference>
<evidence type="ECO:0000256" key="14">
    <source>
        <dbReference type="SAM" id="Phobius"/>
    </source>
</evidence>
<dbReference type="InterPro" id="IPR003594">
    <property type="entry name" value="HATPase_dom"/>
</dbReference>
<evidence type="ECO:0000256" key="6">
    <source>
        <dbReference type="ARBA" id="ARBA00022679"/>
    </source>
</evidence>
<keyword evidence="10" id="KW-0067">ATP-binding</keyword>
<dbReference type="InterPro" id="IPR036097">
    <property type="entry name" value="HisK_dim/P_sf"/>
</dbReference>
<dbReference type="InterPro" id="IPR003661">
    <property type="entry name" value="HisK_dim/P_dom"/>
</dbReference>
<dbReference type="InterPro" id="IPR029151">
    <property type="entry name" value="Sensor-like_sf"/>
</dbReference>
<dbReference type="SMART" id="SM00387">
    <property type="entry name" value="HATPase_c"/>
    <property type="match status" value="1"/>
</dbReference>
<dbReference type="FunFam" id="3.30.565.10:FF:000006">
    <property type="entry name" value="Sensor histidine kinase WalK"/>
    <property type="match status" value="1"/>
</dbReference>
<keyword evidence="4" id="KW-1003">Cell membrane</keyword>
<evidence type="ECO:0000256" key="2">
    <source>
        <dbReference type="ARBA" id="ARBA00004651"/>
    </source>
</evidence>
<keyword evidence="11 14" id="KW-1133">Transmembrane helix</keyword>
<dbReference type="EC" id="2.7.13.3" evidence="3"/>
<dbReference type="InterPro" id="IPR050351">
    <property type="entry name" value="BphY/WalK/GraS-like"/>
</dbReference>
<comment type="subcellular location">
    <subcellularLocation>
        <location evidence="2">Cell membrane</location>
        <topology evidence="2">Multi-pass membrane protein</topology>
    </subcellularLocation>
</comment>
<evidence type="ECO:0000256" key="11">
    <source>
        <dbReference type="ARBA" id="ARBA00022989"/>
    </source>
</evidence>
<comment type="caution">
    <text evidence="17">The sequence shown here is derived from an EMBL/GenBank/DDBJ whole genome shotgun (WGS) entry which is preliminary data.</text>
</comment>
<dbReference type="NCBIfam" id="NF046044">
    <property type="entry name" value="PnpS"/>
    <property type="match status" value="1"/>
</dbReference>